<proteinExistence type="predicted"/>
<sequence length="59" mass="7174">MFTAPWEFFVECKSDYCEKYEVYEEGFKMKMITLCGSTKFKKEFEQADLLSDIHMQKQR</sequence>
<reference evidence="1 2" key="1">
    <citation type="submission" date="2019-06" db="EMBL/GenBank/DDBJ databases">
        <title>Whole genome shotgun sequence of Brevibacillus formosus NBRC 15716.</title>
        <authorList>
            <person name="Hosoyama A."/>
            <person name="Uohara A."/>
            <person name="Ohji S."/>
            <person name="Ichikawa N."/>
        </authorList>
    </citation>
    <scope>NUCLEOTIDE SEQUENCE [LARGE SCALE GENOMIC DNA]</scope>
    <source>
        <strain evidence="1 2">NBRC 15716</strain>
    </source>
</reference>
<organism evidence="1 2">
    <name type="scientific">Brevibacillus formosus</name>
    <dbReference type="NCBI Taxonomy" id="54913"/>
    <lineage>
        <taxon>Bacteria</taxon>
        <taxon>Bacillati</taxon>
        <taxon>Bacillota</taxon>
        <taxon>Bacilli</taxon>
        <taxon>Bacillales</taxon>
        <taxon>Paenibacillaceae</taxon>
        <taxon>Brevibacillus</taxon>
    </lineage>
</organism>
<comment type="caution">
    <text evidence="1">The sequence shown here is derived from an EMBL/GenBank/DDBJ whole genome shotgun (WGS) entry which is preliminary data.</text>
</comment>
<evidence type="ECO:0000313" key="1">
    <source>
        <dbReference type="EMBL" id="GED56354.1"/>
    </source>
</evidence>
<name>A0ABQ0T2K7_9BACL</name>
<gene>
    <name evidence="1" type="ORF">BFO01nite_04860</name>
</gene>
<accession>A0ABQ0T2K7</accession>
<protein>
    <submittedName>
        <fullName evidence="1">Uncharacterized protein</fullName>
    </submittedName>
</protein>
<dbReference type="Proteomes" id="UP000319498">
    <property type="component" value="Unassembled WGS sequence"/>
</dbReference>
<keyword evidence="2" id="KW-1185">Reference proteome</keyword>
<evidence type="ECO:0000313" key="2">
    <source>
        <dbReference type="Proteomes" id="UP000319498"/>
    </source>
</evidence>
<dbReference type="EMBL" id="BJOL01000002">
    <property type="protein sequence ID" value="GED56354.1"/>
    <property type="molecule type" value="Genomic_DNA"/>
</dbReference>